<dbReference type="InterPro" id="IPR013783">
    <property type="entry name" value="Ig-like_fold"/>
</dbReference>
<protein>
    <submittedName>
        <fullName evidence="8">Uncharacterized protein</fullName>
    </submittedName>
</protein>
<dbReference type="AlphaFoldDB" id="A0A815F1U3"/>
<dbReference type="Pfam" id="PF00041">
    <property type="entry name" value="fn3"/>
    <property type="match status" value="1"/>
</dbReference>
<keyword evidence="4" id="KW-1133">Transmembrane helix</keyword>
<dbReference type="EMBL" id="CAJNOJ010000232">
    <property type="protein sequence ID" value="CAF1319140.1"/>
    <property type="molecule type" value="Genomic_DNA"/>
</dbReference>
<feature type="compositionally biased region" description="Polar residues" evidence="3">
    <location>
        <begin position="1114"/>
        <end position="1135"/>
    </location>
</feature>
<dbReference type="CDD" id="cd00063">
    <property type="entry name" value="FN3"/>
    <property type="match status" value="1"/>
</dbReference>
<dbReference type="InterPro" id="IPR036179">
    <property type="entry name" value="Ig-like_dom_sf"/>
</dbReference>
<feature type="region of interest" description="Disordered" evidence="3">
    <location>
        <begin position="1033"/>
        <end position="1092"/>
    </location>
</feature>
<feature type="domain" description="Fibronectin type-III" evidence="7">
    <location>
        <begin position="627"/>
        <end position="726"/>
    </location>
</feature>
<feature type="compositionally biased region" description="Low complexity" evidence="3">
    <location>
        <begin position="1075"/>
        <end position="1092"/>
    </location>
</feature>
<evidence type="ECO:0000256" key="5">
    <source>
        <dbReference type="SAM" id="SignalP"/>
    </source>
</evidence>
<keyword evidence="1" id="KW-0677">Repeat</keyword>
<evidence type="ECO:0000256" key="3">
    <source>
        <dbReference type="SAM" id="MobiDB-lite"/>
    </source>
</evidence>
<dbReference type="PROSITE" id="PS50835">
    <property type="entry name" value="IG_LIKE"/>
    <property type="match status" value="5"/>
</dbReference>
<evidence type="ECO:0000313" key="8">
    <source>
        <dbReference type="EMBL" id="CAF1319140.1"/>
    </source>
</evidence>
<feature type="domain" description="Ig-like" evidence="6">
    <location>
        <begin position="316"/>
        <end position="397"/>
    </location>
</feature>
<feature type="domain" description="Ig-like" evidence="6">
    <location>
        <begin position="224"/>
        <end position="305"/>
    </location>
</feature>
<dbReference type="PANTHER" id="PTHR44170:SF54">
    <property type="entry name" value="FI24025P1"/>
    <property type="match status" value="1"/>
</dbReference>
<proteinExistence type="predicted"/>
<dbReference type="InterPro" id="IPR036116">
    <property type="entry name" value="FN3_sf"/>
</dbReference>
<feature type="transmembrane region" description="Helical" evidence="4">
    <location>
        <begin position="780"/>
        <end position="808"/>
    </location>
</feature>
<dbReference type="SUPFAM" id="SSF49265">
    <property type="entry name" value="Fibronectin type III"/>
    <property type="match status" value="1"/>
</dbReference>
<feature type="domain" description="Fibronectin type-III" evidence="7">
    <location>
        <begin position="520"/>
        <end position="620"/>
    </location>
</feature>
<dbReference type="Pfam" id="PF13927">
    <property type="entry name" value="Ig_3"/>
    <property type="match status" value="4"/>
</dbReference>
<sequence length="1146" mass="127631">MKSIDILVLFFYFYTIDGLPQVRVRPQTAVIPSSSEAHLICESNDTPFLSVAYWTHVGQRIELNPSIIEMHDNELRIFQFGDTAYTQPGAYACVVSTEYGLLESEPSMLSLPTLDPFKTVSNENNILNLTEGNIAVIPCELPNGNPRPIPIFTLDNNQIEIDSNSNRYKVLPSGNLHIIDVQQSDAGKYQCSAMNSVTGQIVNNSQITTLHITKKPSNNKDRLPLTTVYKPPVASRVLVGNNFSIECVIDGWPQPTVEWEKYGDVLPEKRNEVLHGTLYLYDIRLDDRGTYICRASSSNGQSDIAYTALLEVLEPPKIIQRPDSVIRINQGESVSIKCGFRGRPEPLISWLYNGEEIIINGSPVTGGILSLNQPKEGIYQCIGRNAYGIAQANTVLIQPNNTQVEKKLDENIPAKTSLIVIGPNNITVYEGETIQLHCLTQTGSTVQWLHNNEMIQPNLMRRYEMLPSGGLRIVSAQKSDSGIYECVASKIGFGTSTSKCFVHIQGLDMNVPDKPNAVFPPARIGGKLEIIDINQINNNAVEIQWKMIERFDISVQIQYRLIYPKTAWTTDDQVYNQSTTRGTISNLENDQVYKFRLIAFDSNGRQLMLSAAKRFIIKPFGQLNLPIPQIMDAGITSDGQISLKWHVNESESDTIDGFIIYYRLINGKNENYTTKTIPNLRFPLIDTYTISSAIEPNEKYELRMATYSNRGLSAMSNSIEITTPASITERRSHANAKDSMKNLDEILENITKTQNPTRVLYDLATPEAPTATSGHKNSDMLYLTIGIISGILLILVVILIVMCLLRIFQRKKFLAHMKSVNGSEFYCDGLHKTLNPDYATTPCLQHGVVAVDGKLIPFAYPTNSKPTMLWNGQPPLPHSSTTTTTDNGTMRLNPNPMNRLDNTNNTNDPPDNFYHTLTPYSTHSPYEEHSCTFNQPTVFGYTTERTNLTTCPIHHRIVNYPSDTFPMKGTINKSENSTNKKVNGIVLSSPTNGTPYHHFHHHHLHGTCQRHTKPKQLITPTLNENDQQHDLCDRSFSSSSAGGGGSSAHYCTHSSNDSTRPLIHSIDHQQANDHSAPGSTGSSSHSSSGLGSSIESPYNHWKYLTPLSVTTNNDSTNFMSDNKLPPTSNEHSSLTKPFEPVSMSST</sequence>
<feature type="chain" id="PRO_5032915473" evidence="5">
    <location>
        <begin position="19"/>
        <end position="1146"/>
    </location>
</feature>
<evidence type="ECO:0000256" key="1">
    <source>
        <dbReference type="ARBA" id="ARBA00022737"/>
    </source>
</evidence>
<feature type="region of interest" description="Disordered" evidence="3">
    <location>
        <begin position="1114"/>
        <end position="1146"/>
    </location>
</feature>
<dbReference type="InterPro" id="IPR003598">
    <property type="entry name" value="Ig_sub2"/>
</dbReference>
<comment type="caution">
    <text evidence="8">The sequence shown here is derived from an EMBL/GenBank/DDBJ whole genome shotgun (WGS) entry which is preliminary data.</text>
</comment>
<dbReference type="SUPFAM" id="SSF48726">
    <property type="entry name" value="Immunoglobulin"/>
    <property type="match status" value="5"/>
</dbReference>
<dbReference type="PANTHER" id="PTHR44170">
    <property type="entry name" value="PROTEIN SIDEKICK"/>
    <property type="match status" value="1"/>
</dbReference>
<feature type="domain" description="Ig-like" evidence="6">
    <location>
        <begin position="106"/>
        <end position="208"/>
    </location>
</feature>
<keyword evidence="2" id="KW-1015">Disulfide bond</keyword>
<feature type="domain" description="Ig-like" evidence="6">
    <location>
        <begin position="413"/>
        <end position="502"/>
    </location>
</feature>
<dbReference type="InterPro" id="IPR003961">
    <property type="entry name" value="FN3_dom"/>
</dbReference>
<evidence type="ECO:0000259" key="7">
    <source>
        <dbReference type="PROSITE" id="PS50853"/>
    </source>
</evidence>
<dbReference type="Gene3D" id="2.60.40.10">
    <property type="entry name" value="Immunoglobulins"/>
    <property type="match status" value="6"/>
</dbReference>
<dbReference type="SMART" id="SM00060">
    <property type="entry name" value="FN3"/>
    <property type="match status" value="2"/>
</dbReference>
<dbReference type="PROSITE" id="PS50853">
    <property type="entry name" value="FN3"/>
    <property type="match status" value="2"/>
</dbReference>
<dbReference type="Proteomes" id="UP000663852">
    <property type="component" value="Unassembled WGS sequence"/>
</dbReference>
<dbReference type="SMART" id="SM00408">
    <property type="entry name" value="IGc2"/>
    <property type="match status" value="4"/>
</dbReference>
<reference evidence="8" key="1">
    <citation type="submission" date="2021-02" db="EMBL/GenBank/DDBJ databases">
        <authorList>
            <person name="Nowell W R."/>
        </authorList>
    </citation>
    <scope>NUCLEOTIDE SEQUENCE</scope>
</reference>
<feature type="signal peptide" evidence="5">
    <location>
        <begin position="1"/>
        <end position="18"/>
    </location>
</feature>
<evidence type="ECO:0000313" key="9">
    <source>
        <dbReference type="Proteomes" id="UP000663852"/>
    </source>
</evidence>
<keyword evidence="4" id="KW-0472">Membrane</keyword>
<evidence type="ECO:0000259" key="6">
    <source>
        <dbReference type="PROSITE" id="PS50835"/>
    </source>
</evidence>
<feature type="domain" description="Ig-like" evidence="6">
    <location>
        <begin position="20"/>
        <end position="96"/>
    </location>
</feature>
<dbReference type="GO" id="GO:0098609">
    <property type="term" value="P:cell-cell adhesion"/>
    <property type="evidence" value="ECO:0007669"/>
    <property type="project" value="TreeGrafter"/>
</dbReference>
<evidence type="ECO:0000256" key="4">
    <source>
        <dbReference type="SAM" id="Phobius"/>
    </source>
</evidence>
<evidence type="ECO:0000256" key="2">
    <source>
        <dbReference type="ARBA" id="ARBA00023157"/>
    </source>
</evidence>
<dbReference type="GO" id="GO:0016020">
    <property type="term" value="C:membrane"/>
    <property type="evidence" value="ECO:0007669"/>
    <property type="project" value="UniProtKB-SubCell"/>
</dbReference>
<name>A0A815F1U3_ADIRI</name>
<dbReference type="InterPro" id="IPR003599">
    <property type="entry name" value="Ig_sub"/>
</dbReference>
<accession>A0A815F1U3</accession>
<dbReference type="InterPro" id="IPR007110">
    <property type="entry name" value="Ig-like_dom"/>
</dbReference>
<keyword evidence="5" id="KW-0732">Signal</keyword>
<feature type="compositionally biased region" description="Low complexity" evidence="3">
    <location>
        <begin position="893"/>
        <end position="904"/>
    </location>
</feature>
<gene>
    <name evidence="8" type="ORF">EDS130_LOCUS31567</name>
</gene>
<dbReference type="OrthoDB" id="9998697at2759"/>
<keyword evidence="4" id="KW-0812">Transmembrane</keyword>
<dbReference type="SMART" id="SM00409">
    <property type="entry name" value="IG"/>
    <property type="match status" value="5"/>
</dbReference>
<organism evidence="8 9">
    <name type="scientific">Adineta ricciae</name>
    <name type="common">Rotifer</name>
    <dbReference type="NCBI Taxonomy" id="249248"/>
    <lineage>
        <taxon>Eukaryota</taxon>
        <taxon>Metazoa</taxon>
        <taxon>Spiralia</taxon>
        <taxon>Gnathifera</taxon>
        <taxon>Rotifera</taxon>
        <taxon>Eurotatoria</taxon>
        <taxon>Bdelloidea</taxon>
        <taxon>Adinetida</taxon>
        <taxon>Adinetidae</taxon>
        <taxon>Adineta</taxon>
    </lineage>
</organism>
<feature type="region of interest" description="Disordered" evidence="3">
    <location>
        <begin position="875"/>
        <end position="904"/>
    </location>
</feature>